<dbReference type="PANTHER" id="PTHR21248">
    <property type="entry name" value="CARDIOLIPIN SYNTHASE"/>
    <property type="match status" value="1"/>
</dbReference>
<reference evidence="4 5" key="1">
    <citation type="journal article" date="2016" name="Antonie Van Leeuwenhoek">
        <title>Dongia soli sp. nov., isolated from soil from Dokdo, Korea.</title>
        <authorList>
            <person name="Kim D.U."/>
            <person name="Lee H."/>
            <person name="Kim H."/>
            <person name="Kim S.G."/>
            <person name="Ka J.O."/>
        </authorList>
    </citation>
    <scope>NUCLEOTIDE SEQUENCE [LARGE SCALE GENOMIC DNA]</scope>
    <source>
        <strain evidence="4 5">D78</strain>
    </source>
</reference>
<feature type="domain" description="Phospholipase D-like" evidence="3">
    <location>
        <begin position="288"/>
        <end position="404"/>
    </location>
</feature>
<keyword evidence="5" id="KW-1185">Reference proteome</keyword>
<evidence type="ECO:0000313" key="4">
    <source>
        <dbReference type="EMBL" id="MDY0884774.1"/>
    </source>
</evidence>
<dbReference type="EMBL" id="JAXCLW010000006">
    <property type="protein sequence ID" value="MDY0884774.1"/>
    <property type="molecule type" value="Genomic_DNA"/>
</dbReference>
<dbReference type="PANTHER" id="PTHR21248:SF22">
    <property type="entry name" value="PHOSPHOLIPASE D"/>
    <property type="match status" value="1"/>
</dbReference>
<sequence>MQDHRAEKVADEPSDDDIAAFLDNAPESPHTALRSLLRNAFSRIADAEFSRGNAARLLCDGPANYPVWLAAIAEAKRVVHLENYIIDDDAVGQQFADALMRAAARGVRCRVLYDWLGCGIRTPRRFWRMLREAGVEVRCYNPPRLSTPIAWISRDHRKLLTVDGAVAFAGGLCISKNWAPDPSRGRAPWRDTAVEIRGPAVRHLEASFADSWAAAGPPLPPEDLPQDLPVAANEDTAEDMATPTVPIGDVPPSQSTDFIGPLDLWVVAGRPDNMGLYRLQQMVASTVKHRLWLADAYFVATTGYVNTLTDAARAGVDVRLLVPGSSDVPLIKALSLAEYRPLLEAGVRVFEWNGPMMHAKTTVADSCWARVGSSNSNLASWISNRELDITIDDRVFARAMEAMYLRDLRNCTEIVLQAGKVRPGGGYVADEEEDADLPPAPAGQATTWPQHRPNPIGRGSQRANAGRLLAGTIGAGSSIGASLSQHRALTSTEARVIAVGGLVLVGLALLAVLAPKLIAYPLAVIAVWIGIALLLRAWRLHFASRPAQGHNRSQHDRTRSSDGRS</sequence>
<dbReference type="CDD" id="cd09159">
    <property type="entry name" value="PLDc_ybhO_like_2"/>
    <property type="match status" value="1"/>
</dbReference>
<evidence type="ECO:0000256" key="2">
    <source>
        <dbReference type="SAM" id="Phobius"/>
    </source>
</evidence>
<evidence type="ECO:0000259" key="3">
    <source>
        <dbReference type="Pfam" id="PF13091"/>
    </source>
</evidence>
<dbReference type="CDD" id="cd09110">
    <property type="entry name" value="PLDc_CLS_1"/>
    <property type="match status" value="1"/>
</dbReference>
<feature type="compositionally biased region" description="Basic and acidic residues" evidence="1">
    <location>
        <begin position="553"/>
        <end position="565"/>
    </location>
</feature>
<dbReference type="Proteomes" id="UP001279642">
    <property type="component" value="Unassembled WGS sequence"/>
</dbReference>
<dbReference type="RefSeq" id="WP_320509848.1">
    <property type="nucleotide sequence ID" value="NZ_JAXCLW010000006.1"/>
</dbReference>
<feature type="domain" description="Phospholipase D-like" evidence="3">
    <location>
        <begin position="70"/>
        <end position="176"/>
    </location>
</feature>
<feature type="transmembrane region" description="Helical" evidence="2">
    <location>
        <begin position="520"/>
        <end position="538"/>
    </location>
</feature>
<name>A0ABU5EEI1_9PROT</name>
<comment type="caution">
    <text evidence="4">The sequence shown here is derived from an EMBL/GenBank/DDBJ whole genome shotgun (WGS) entry which is preliminary data.</text>
</comment>
<keyword evidence="2" id="KW-1133">Transmembrane helix</keyword>
<feature type="region of interest" description="Disordered" evidence="1">
    <location>
        <begin position="546"/>
        <end position="565"/>
    </location>
</feature>
<keyword evidence="2" id="KW-0472">Membrane</keyword>
<proteinExistence type="predicted"/>
<keyword evidence="2" id="KW-0812">Transmembrane</keyword>
<evidence type="ECO:0000256" key="1">
    <source>
        <dbReference type="SAM" id="MobiDB-lite"/>
    </source>
</evidence>
<protein>
    <submittedName>
        <fullName evidence="4">Phospholipase D-like domain-containing protein</fullName>
    </submittedName>
</protein>
<gene>
    <name evidence="4" type="ORF">SMD27_18165</name>
</gene>
<organism evidence="4 5">
    <name type="scientific">Dongia soli</name>
    <dbReference type="NCBI Taxonomy" id="600628"/>
    <lineage>
        <taxon>Bacteria</taxon>
        <taxon>Pseudomonadati</taxon>
        <taxon>Pseudomonadota</taxon>
        <taxon>Alphaproteobacteria</taxon>
        <taxon>Rhodospirillales</taxon>
        <taxon>Dongiaceae</taxon>
        <taxon>Dongia</taxon>
    </lineage>
</organism>
<dbReference type="InterPro" id="IPR025202">
    <property type="entry name" value="PLD-like_dom"/>
</dbReference>
<evidence type="ECO:0000313" key="5">
    <source>
        <dbReference type="Proteomes" id="UP001279642"/>
    </source>
</evidence>
<dbReference type="Gene3D" id="3.30.870.10">
    <property type="entry name" value="Endonuclease Chain A"/>
    <property type="match status" value="2"/>
</dbReference>
<accession>A0ABU5EEI1</accession>
<dbReference type="SUPFAM" id="SSF56024">
    <property type="entry name" value="Phospholipase D/nuclease"/>
    <property type="match status" value="2"/>
</dbReference>
<feature type="transmembrane region" description="Helical" evidence="2">
    <location>
        <begin position="496"/>
        <end position="514"/>
    </location>
</feature>
<dbReference type="Pfam" id="PF13091">
    <property type="entry name" value="PLDc_2"/>
    <property type="match status" value="2"/>
</dbReference>